<feature type="transmembrane region" description="Helical" evidence="1">
    <location>
        <begin position="51"/>
        <end position="74"/>
    </location>
</feature>
<evidence type="ECO:0008006" key="4">
    <source>
        <dbReference type="Google" id="ProtNLM"/>
    </source>
</evidence>
<feature type="transmembrane region" description="Helical" evidence="1">
    <location>
        <begin position="113"/>
        <end position="132"/>
    </location>
</feature>
<evidence type="ECO:0000256" key="1">
    <source>
        <dbReference type="SAM" id="Phobius"/>
    </source>
</evidence>
<keyword evidence="1" id="KW-1133">Transmembrane helix</keyword>
<feature type="transmembrane region" description="Helical" evidence="1">
    <location>
        <begin position="502"/>
        <end position="522"/>
    </location>
</feature>
<feature type="transmembrane region" description="Helical" evidence="1">
    <location>
        <begin position="28"/>
        <end position="45"/>
    </location>
</feature>
<feature type="transmembrane region" description="Helical" evidence="1">
    <location>
        <begin position="292"/>
        <end position="318"/>
    </location>
</feature>
<dbReference type="AlphaFoldDB" id="A0A1H5VSG2"/>
<feature type="transmembrane region" description="Helical" evidence="1">
    <location>
        <begin position="330"/>
        <end position="360"/>
    </location>
</feature>
<keyword evidence="3" id="KW-1185">Reference proteome</keyword>
<reference evidence="2 3" key="1">
    <citation type="submission" date="2016-10" db="EMBL/GenBank/DDBJ databases">
        <authorList>
            <person name="de Groot N.N."/>
        </authorList>
    </citation>
    <scope>NUCLEOTIDE SEQUENCE [LARGE SCALE GENOMIC DNA]</scope>
    <source>
        <strain evidence="2 3">DSM 22489</strain>
    </source>
</reference>
<feature type="transmembrane region" description="Helical" evidence="1">
    <location>
        <begin position="472"/>
        <end position="490"/>
    </location>
</feature>
<dbReference type="EMBL" id="FNVA01000002">
    <property type="protein sequence ID" value="SEF90083.1"/>
    <property type="molecule type" value="Genomic_DNA"/>
</dbReference>
<dbReference type="RefSeq" id="WP_146072045.1">
    <property type="nucleotide sequence ID" value="NZ_FNVA01000002.1"/>
</dbReference>
<sequence>MAPIVSLQNTFSWGADETVVEKLRLNRINGICSVACSITFLLWMQHVTGGIHARAVLFFLLLPLAFFYLGDGALRWLRIPLRPARAFPVAFLFGSVLGILLLFFFHVFLPLRLLAADGLLFLVALCVAAFSPSRMVVSDEGNRSWLAVAATFLILAAATFWTQDLRPALTFQGNQVVIGPWIDALFHAEFIAEIHDDASFIKLGHPDLMGRPLPIYHYASYILPASVEAWSPGTTAFDTVMTFWIPFGFVLLGFAAFCLATEWSSDLAGIAAITAVLLIPSAPTYSVPIHYYAFHGILAISIGLAYGIAGLSTGLILLTRGLRENHSYLLLAGVAFLAADAFLKVHIALVGIPLGLIWIVCCKKGWSVLRRLLVGMVLAVTGYCALRVLHHLNVGPNLMPFRRNGSVAWVSSYIKMMPSGFWSHLILRPSFDLRIVHKPIVVSVLVFAILGIWLPIWMVILSSRLRRKQWQLFDVVPPLAGTIYLYYALCTSPSQLGAPDELWHRPFVCLYFIAAVWCAAGLTEWLQPHYQRDAAGPLAFILGLSTVLMAVPWVQGKSVQHSVFDYQAPINLRFDLGLLNCALFVRNHSAQIDIVQDNVPPVDPLHDSANALDLNPLLSALAERRAYIGRSPFYWILYLSKTPELNISEERANTLKEMRMANSDSALKDFRDKTSIRWYIAGPGEPLSWPADVVQHPVFTSEGYRLYDLQQVPSAH</sequence>
<dbReference type="Proteomes" id="UP000236728">
    <property type="component" value="Unassembled WGS sequence"/>
</dbReference>
<evidence type="ECO:0000313" key="3">
    <source>
        <dbReference type="Proteomes" id="UP000236728"/>
    </source>
</evidence>
<feature type="transmembrane region" description="Helical" evidence="1">
    <location>
        <begin position="534"/>
        <end position="554"/>
    </location>
</feature>
<evidence type="ECO:0000313" key="2">
    <source>
        <dbReference type="EMBL" id="SEF90083.1"/>
    </source>
</evidence>
<keyword evidence="1" id="KW-0812">Transmembrane</keyword>
<keyword evidence="1" id="KW-0472">Membrane</keyword>
<dbReference type="OrthoDB" id="9148921at2"/>
<gene>
    <name evidence="2" type="ORF">SAMN05421819_1288</name>
</gene>
<feature type="transmembrane region" description="Helical" evidence="1">
    <location>
        <begin position="439"/>
        <end position="460"/>
    </location>
</feature>
<feature type="transmembrane region" description="Helical" evidence="1">
    <location>
        <begin position="366"/>
        <end position="386"/>
    </location>
</feature>
<name>A0A1H5VSG2_9BACT</name>
<feature type="transmembrane region" description="Helical" evidence="1">
    <location>
        <begin position="241"/>
        <end position="260"/>
    </location>
</feature>
<organism evidence="2 3">
    <name type="scientific">Bryocella elongata</name>
    <dbReference type="NCBI Taxonomy" id="863522"/>
    <lineage>
        <taxon>Bacteria</taxon>
        <taxon>Pseudomonadati</taxon>
        <taxon>Acidobacteriota</taxon>
        <taxon>Terriglobia</taxon>
        <taxon>Terriglobales</taxon>
        <taxon>Acidobacteriaceae</taxon>
        <taxon>Bryocella</taxon>
    </lineage>
</organism>
<feature type="transmembrane region" description="Helical" evidence="1">
    <location>
        <begin position="86"/>
        <end position="107"/>
    </location>
</feature>
<proteinExistence type="predicted"/>
<feature type="transmembrane region" description="Helical" evidence="1">
    <location>
        <begin position="267"/>
        <end position="286"/>
    </location>
</feature>
<accession>A0A1H5VSG2</accession>
<feature type="transmembrane region" description="Helical" evidence="1">
    <location>
        <begin position="144"/>
        <end position="162"/>
    </location>
</feature>
<protein>
    <recommendedName>
        <fullName evidence="4">Glycosyltransferase RgtA/B/C/D-like domain-containing protein</fullName>
    </recommendedName>
</protein>